<evidence type="ECO:0000313" key="3">
    <source>
        <dbReference type="Proteomes" id="UP000273145"/>
    </source>
</evidence>
<keyword evidence="3" id="KW-1185">Reference proteome</keyword>
<name>A0A3Q8S5V0_9BACL</name>
<protein>
    <recommendedName>
        <fullName evidence="1">Sigma factor regulator C-terminal domain-containing protein</fullName>
    </recommendedName>
</protein>
<organism evidence="2 3">
    <name type="scientific">Paenibacillus lentus</name>
    <dbReference type="NCBI Taxonomy" id="1338368"/>
    <lineage>
        <taxon>Bacteria</taxon>
        <taxon>Bacillati</taxon>
        <taxon>Bacillota</taxon>
        <taxon>Bacilli</taxon>
        <taxon>Bacillales</taxon>
        <taxon>Paenibacillaceae</taxon>
        <taxon>Paenibacillus</taxon>
    </lineage>
</organism>
<dbReference type="EMBL" id="CP034248">
    <property type="protein sequence ID" value="AZK47910.1"/>
    <property type="molecule type" value="Genomic_DNA"/>
</dbReference>
<feature type="domain" description="Sigma factor regulator C-terminal" evidence="1">
    <location>
        <begin position="40"/>
        <end position="124"/>
    </location>
</feature>
<evidence type="ECO:0000259" key="1">
    <source>
        <dbReference type="Pfam" id="PF13791"/>
    </source>
</evidence>
<dbReference type="OrthoDB" id="1730160at2"/>
<dbReference type="Proteomes" id="UP000273145">
    <property type="component" value="Chromosome"/>
</dbReference>
<dbReference type="AlphaFoldDB" id="A0A3Q8S5V0"/>
<proteinExistence type="predicted"/>
<dbReference type="InterPro" id="IPR025672">
    <property type="entry name" value="Sigma_reg_C_dom"/>
</dbReference>
<dbReference type="KEGG" id="plen:EIM92_18500"/>
<dbReference type="RefSeq" id="WP_125084079.1">
    <property type="nucleotide sequence ID" value="NZ_CP034248.1"/>
</dbReference>
<sequence length="130" mass="14691">MADSLRPGIGWIRSNKDFYKPYIDGNGNQSYATPHSEDTVRGFGILHADPSEVSEQKFLDALEWGVKAKGRYHYEFSQIYDYLKKDKAEPDATDVRILGVVVTGSVQDFYSLIDQTYVRGVTLGSVVEKY</sequence>
<reference evidence="2 3" key="1">
    <citation type="submission" date="2018-11" db="EMBL/GenBank/DDBJ databases">
        <title>Genome sequencing of Paenibacillus lentus DSM25539(T).</title>
        <authorList>
            <person name="Kook J.-K."/>
            <person name="Park S.-N."/>
            <person name="Lim Y.K."/>
        </authorList>
    </citation>
    <scope>NUCLEOTIDE SEQUENCE [LARGE SCALE GENOMIC DNA]</scope>
    <source>
        <strain evidence="2 3">DSM 25539</strain>
    </source>
</reference>
<gene>
    <name evidence="2" type="ORF">EIM92_18500</name>
</gene>
<dbReference type="Pfam" id="PF13791">
    <property type="entry name" value="Sigma_reg_C"/>
    <property type="match status" value="1"/>
</dbReference>
<evidence type="ECO:0000313" key="2">
    <source>
        <dbReference type="EMBL" id="AZK47910.1"/>
    </source>
</evidence>
<accession>A0A3Q8S5V0</accession>